<name>A0AAE1N4Q6_9FABA</name>
<feature type="disulfide bond" evidence="6">
    <location>
        <begin position="54"/>
        <end position="99"/>
    </location>
</feature>
<feature type="signal peptide" evidence="8">
    <location>
        <begin position="1"/>
        <end position="21"/>
    </location>
</feature>
<evidence type="ECO:0000256" key="7">
    <source>
        <dbReference type="RuleBase" id="RU003856"/>
    </source>
</evidence>
<comment type="similarity">
    <text evidence="1 7">Belongs to the Bowman-Birk serine protease inhibitor family.</text>
</comment>
<dbReference type="InterPro" id="IPR035995">
    <property type="entry name" value="Bowman-Birk_prot_inh"/>
</dbReference>
<feature type="disulfide bond" evidence="6">
    <location>
        <begin position="82"/>
        <end position="90"/>
    </location>
</feature>
<accession>A0AAE1N4Q6</accession>
<evidence type="ECO:0000256" key="4">
    <source>
        <dbReference type="ARBA" id="ARBA00023157"/>
    </source>
</evidence>
<dbReference type="EMBL" id="JAWXYG010000001">
    <property type="protein sequence ID" value="KAK4283228.1"/>
    <property type="molecule type" value="Genomic_DNA"/>
</dbReference>
<dbReference type="FunFam" id="2.10.69.10:FF:000001">
    <property type="entry name" value="Bowman-Birk type proteinase inhibitor"/>
    <property type="match status" value="1"/>
</dbReference>
<gene>
    <name evidence="10" type="ORF">QN277_000203</name>
</gene>
<proteinExistence type="inferred from homology"/>
<evidence type="ECO:0000256" key="2">
    <source>
        <dbReference type="ARBA" id="ARBA00022690"/>
    </source>
</evidence>
<evidence type="ECO:0000256" key="3">
    <source>
        <dbReference type="ARBA" id="ARBA00022900"/>
    </source>
</evidence>
<protein>
    <recommendedName>
        <fullName evidence="9">Bowman-Birk serine protease inhibitors family domain-containing protein</fullName>
    </recommendedName>
</protein>
<organism evidence="10 11">
    <name type="scientific">Acacia crassicarpa</name>
    <name type="common">northern wattle</name>
    <dbReference type="NCBI Taxonomy" id="499986"/>
    <lineage>
        <taxon>Eukaryota</taxon>
        <taxon>Viridiplantae</taxon>
        <taxon>Streptophyta</taxon>
        <taxon>Embryophyta</taxon>
        <taxon>Tracheophyta</taxon>
        <taxon>Spermatophyta</taxon>
        <taxon>Magnoliopsida</taxon>
        <taxon>eudicotyledons</taxon>
        <taxon>Gunneridae</taxon>
        <taxon>Pentapetalae</taxon>
        <taxon>rosids</taxon>
        <taxon>fabids</taxon>
        <taxon>Fabales</taxon>
        <taxon>Fabaceae</taxon>
        <taxon>Caesalpinioideae</taxon>
        <taxon>mimosoid clade</taxon>
        <taxon>Acacieae</taxon>
        <taxon>Acacia</taxon>
    </lineage>
</organism>
<dbReference type="Pfam" id="PF00228">
    <property type="entry name" value="Bowman-Birk_leg"/>
    <property type="match status" value="2"/>
</dbReference>
<keyword evidence="3 7" id="KW-0722">Serine protease inhibitor</keyword>
<dbReference type="CDD" id="cd00023">
    <property type="entry name" value="BBI"/>
    <property type="match status" value="1"/>
</dbReference>
<dbReference type="Proteomes" id="UP001293593">
    <property type="component" value="Unassembled WGS sequence"/>
</dbReference>
<keyword evidence="2 7" id="KW-0646">Protease inhibitor</keyword>
<feature type="disulfide bond" evidence="6">
    <location>
        <begin position="51"/>
        <end position="66"/>
    </location>
</feature>
<keyword evidence="4 6" id="KW-1015">Disulfide bond</keyword>
<feature type="disulfide bond" evidence="6">
    <location>
        <begin position="56"/>
        <end position="64"/>
    </location>
</feature>
<dbReference type="PANTHER" id="PTHR33479">
    <property type="entry name" value="BOWMAN-BIRK TYPE BRAN TRYPSIN INHIBITOR"/>
    <property type="match status" value="1"/>
</dbReference>
<evidence type="ECO:0000256" key="5">
    <source>
        <dbReference type="PIRSR" id="PIRSR600877-50"/>
    </source>
</evidence>
<evidence type="ECO:0000313" key="10">
    <source>
        <dbReference type="EMBL" id="KAK4283228.1"/>
    </source>
</evidence>
<dbReference type="AlphaFoldDB" id="A0AAE1N4Q6"/>
<feature type="domain" description="Bowman-Birk serine protease inhibitors family" evidence="9">
    <location>
        <begin position="50"/>
        <end position="103"/>
    </location>
</feature>
<feature type="site" description="Reactive bond for trypsin" evidence="5">
    <location>
        <begin position="84"/>
        <end position="85"/>
    </location>
</feature>
<evidence type="ECO:0000256" key="6">
    <source>
        <dbReference type="PIRSR" id="PIRSR600877-51"/>
    </source>
</evidence>
<dbReference type="SMART" id="SM00269">
    <property type="entry name" value="BowB"/>
    <property type="match status" value="1"/>
</dbReference>
<keyword evidence="8" id="KW-0732">Signal</keyword>
<feature type="disulfide bond" evidence="6">
    <location>
        <begin position="73"/>
        <end position="80"/>
    </location>
</feature>
<sequence length="114" mass="12377">MKVGVVLVLFLVAFTAATVEGRFDPNNLLAEMFKDNGEPNYLIKSTTTACCDTCICTKSMPPQCQCRDIGETCHSACKLCICALSYPPQCRCADTNNFCYDKCSSASANKPQIA</sequence>
<dbReference type="SUPFAM" id="SSF57247">
    <property type="entry name" value="Bowman-Birk inhibitor, BBI"/>
    <property type="match status" value="1"/>
</dbReference>
<evidence type="ECO:0000256" key="8">
    <source>
        <dbReference type="SAM" id="SignalP"/>
    </source>
</evidence>
<dbReference type="Gene3D" id="2.10.69.10">
    <property type="entry name" value="Cysteine Protease (Bromelain) Inhibitor, subunit H"/>
    <property type="match status" value="1"/>
</dbReference>
<dbReference type="InterPro" id="IPR000877">
    <property type="entry name" value="Prot_inh_BBI"/>
</dbReference>
<evidence type="ECO:0000259" key="9">
    <source>
        <dbReference type="SMART" id="SM00269"/>
    </source>
</evidence>
<feature type="chain" id="PRO_5041970120" description="Bowman-Birk serine protease inhibitors family domain-containing protein" evidence="8">
    <location>
        <begin position="22"/>
        <end position="114"/>
    </location>
</feature>
<feature type="disulfide bond" evidence="6">
    <location>
        <begin position="50"/>
        <end position="103"/>
    </location>
</feature>
<evidence type="ECO:0000313" key="11">
    <source>
        <dbReference type="Proteomes" id="UP001293593"/>
    </source>
</evidence>
<reference evidence="10" key="1">
    <citation type="submission" date="2023-10" db="EMBL/GenBank/DDBJ databases">
        <title>Chromosome-level genome of the transformable northern wattle, Acacia crassicarpa.</title>
        <authorList>
            <person name="Massaro I."/>
            <person name="Sinha N.R."/>
            <person name="Poethig S."/>
            <person name="Leichty A.R."/>
        </authorList>
    </citation>
    <scope>NUCLEOTIDE SEQUENCE</scope>
    <source>
        <strain evidence="10">Acra3RX</strain>
        <tissue evidence="10">Leaf</tissue>
    </source>
</reference>
<feature type="disulfide bond" evidence="6">
    <location>
        <begin position="77"/>
        <end position="92"/>
    </location>
</feature>
<feature type="site" description="Reactive bond for trypsin" evidence="5">
    <location>
        <begin position="58"/>
        <end position="59"/>
    </location>
</feature>
<keyword evidence="11" id="KW-1185">Reference proteome</keyword>
<dbReference type="PANTHER" id="PTHR33479:SF18">
    <property type="entry name" value="INHIBITOR, PUTATIVE-RELATED"/>
    <property type="match status" value="1"/>
</dbReference>
<comment type="caution">
    <text evidence="10">The sequence shown here is derived from an EMBL/GenBank/DDBJ whole genome shotgun (WGS) entry which is preliminary data.</text>
</comment>
<evidence type="ECO:0000256" key="1">
    <source>
        <dbReference type="ARBA" id="ARBA00008506"/>
    </source>
</evidence>
<dbReference type="GO" id="GO:0005576">
    <property type="term" value="C:extracellular region"/>
    <property type="evidence" value="ECO:0007669"/>
    <property type="project" value="InterPro"/>
</dbReference>
<dbReference type="GO" id="GO:0004867">
    <property type="term" value="F:serine-type endopeptidase inhibitor activity"/>
    <property type="evidence" value="ECO:0007669"/>
    <property type="project" value="UniProtKB-KW"/>
</dbReference>